<dbReference type="Pfam" id="PF07963">
    <property type="entry name" value="N_methyl"/>
    <property type="match status" value="1"/>
</dbReference>
<keyword evidence="1" id="KW-0472">Membrane</keyword>
<evidence type="ECO:0000313" key="2">
    <source>
        <dbReference type="EMBL" id="KJV28057.1"/>
    </source>
</evidence>
<protein>
    <recommendedName>
        <fullName evidence="4">Type IV pilus assembly protein PilE</fullName>
    </recommendedName>
</protein>
<dbReference type="PANTHER" id="PTHR30093">
    <property type="entry name" value="GENERAL SECRETION PATHWAY PROTEIN G"/>
    <property type="match status" value="1"/>
</dbReference>
<dbReference type="RefSeq" id="WP_045830809.1">
    <property type="nucleotide sequence ID" value="NZ_JZRB01000045.1"/>
</dbReference>
<dbReference type="AlphaFoldDB" id="A0A0F3KAQ4"/>
<dbReference type="PATRIC" id="fig|345309.4.peg.3166"/>
<evidence type="ECO:0000256" key="1">
    <source>
        <dbReference type="SAM" id="Phobius"/>
    </source>
</evidence>
<keyword evidence="1" id="KW-1133">Transmembrane helix</keyword>
<keyword evidence="3" id="KW-1185">Reference proteome</keyword>
<dbReference type="InterPro" id="IPR045584">
    <property type="entry name" value="Pilin-like"/>
</dbReference>
<organism evidence="2 3">
    <name type="scientific">Luteibacter yeojuensis</name>
    <dbReference type="NCBI Taxonomy" id="345309"/>
    <lineage>
        <taxon>Bacteria</taxon>
        <taxon>Pseudomonadati</taxon>
        <taxon>Pseudomonadota</taxon>
        <taxon>Gammaproteobacteria</taxon>
        <taxon>Lysobacterales</taxon>
        <taxon>Rhodanobacteraceae</taxon>
        <taxon>Luteibacter</taxon>
    </lineage>
</organism>
<evidence type="ECO:0008006" key="4">
    <source>
        <dbReference type="Google" id="ProtNLM"/>
    </source>
</evidence>
<accession>A0A0F3KAQ4</accession>
<dbReference type="OrthoDB" id="5296638at2"/>
<dbReference type="InterPro" id="IPR031982">
    <property type="entry name" value="PilE-like"/>
</dbReference>
<dbReference type="InterPro" id="IPR012902">
    <property type="entry name" value="N_methyl_site"/>
</dbReference>
<comment type="caution">
    <text evidence="2">The sequence shown here is derived from an EMBL/GenBank/DDBJ whole genome shotgun (WGS) entry which is preliminary data.</text>
</comment>
<dbReference type="PANTHER" id="PTHR30093:SF47">
    <property type="entry name" value="TYPE IV PILUS NON-CORE MINOR PILIN PILE"/>
    <property type="match status" value="1"/>
</dbReference>
<proteinExistence type="predicted"/>
<dbReference type="EMBL" id="JZRB01000045">
    <property type="protein sequence ID" value="KJV28057.1"/>
    <property type="molecule type" value="Genomic_DNA"/>
</dbReference>
<dbReference type="SUPFAM" id="SSF54523">
    <property type="entry name" value="Pili subunits"/>
    <property type="match status" value="1"/>
</dbReference>
<dbReference type="Pfam" id="PF16732">
    <property type="entry name" value="ComP_DUS"/>
    <property type="match status" value="1"/>
</dbReference>
<keyword evidence="1" id="KW-0812">Transmembrane</keyword>
<dbReference type="GO" id="GO:0043683">
    <property type="term" value="P:type IV pilus assembly"/>
    <property type="evidence" value="ECO:0007669"/>
    <property type="project" value="InterPro"/>
</dbReference>
<dbReference type="NCBIfam" id="TIGR02532">
    <property type="entry name" value="IV_pilin_GFxxxE"/>
    <property type="match status" value="1"/>
</dbReference>
<gene>
    <name evidence="2" type="ORF">VI08_16935</name>
</gene>
<evidence type="ECO:0000313" key="3">
    <source>
        <dbReference type="Proteomes" id="UP000033651"/>
    </source>
</evidence>
<dbReference type="Gene3D" id="3.30.700.10">
    <property type="entry name" value="Glycoprotein, Type 4 Pilin"/>
    <property type="match status" value="1"/>
</dbReference>
<reference evidence="2 3" key="1">
    <citation type="submission" date="2015-03" db="EMBL/GenBank/DDBJ databases">
        <title>Draft genome sequence of Luteibacter yeojuensis strain SU11.</title>
        <authorList>
            <person name="Sulaiman J."/>
            <person name="Priya K."/>
            <person name="Chan K.-G."/>
        </authorList>
    </citation>
    <scope>NUCLEOTIDE SEQUENCE [LARGE SCALE GENOMIC DNA]</scope>
    <source>
        <strain evidence="2 3">SU11</strain>
    </source>
</reference>
<dbReference type="PROSITE" id="PS00409">
    <property type="entry name" value="PROKAR_NTER_METHYL"/>
    <property type="match status" value="1"/>
</dbReference>
<feature type="transmembrane region" description="Helical" evidence="1">
    <location>
        <begin position="12"/>
        <end position="31"/>
    </location>
</feature>
<sequence length="145" mass="15368">MRIHTKASGGFTLIELMVAVAILAILAAIAIPQYNRYAFRARRADGQKLLMAIANAEERYYAQQNKYADLKTIGFASTATATSDSGYYTASVTATTVNTFAAQGFLATATPIGAQAKDVCTTLTITDTGVKNPSPTTQTSNGACW</sequence>
<name>A0A0F3KAQ4_9GAMM</name>
<dbReference type="Proteomes" id="UP000033651">
    <property type="component" value="Unassembled WGS sequence"/>
</dbReference>